<sequence length="434" mass="49658">MKLEVDLISQNIVKPSSPTPPHRHHYQLSFLDQIMIPLYVPWVFFYLDDDSKVDNREKCDRVKRSLSEALALFYPIAGRLVGNTHVECDDKGVHFIEAEANCKILDFIENPNCNEINKLLPFEIDDANVDSLAFVQVTYFECGGMSVGLGLSHKLGDAMSSFMFLNTWAAISRGGSNPIAPFFDSATHFPPINLHGFCPQVVKDDIITKRFVFDACSIASLREKYTEKDNIEHQIHRPTRVEALSTFIWSRFKAATEITGDAPKIYTLGHAVNLRPKMSPPSWQQYFGNIFVQQRVELPNMDDENEACVVTIKKMRKAIRNVDQDYVKKLRGDEHLNTMLEGAERYIKGETVCLNFTSWCRFQVYEVDFGWGKPVWVGSARWPFHNLVTFLDTKKGDGIEAWIHLREEDMSKFEADHELNALVSQNPNQELVTV</sequence>
<dbReference type="Gene3D" id="3.30.559.10">
    <property type="entry name" value="Chloramphenicol acetyltransferase-like domain"/>
    <property type="match status" value="2"/>
</dbReference>
<dbReference type="Proteomes" id="UP001159364">
    <property type="component" value="Linkage Group LG08"/>
</dbReference>
<evidence type="ECO:0000256" key="1">
    <source>
        <dbReference type="ARBA" id="ARBA00009861"/>
    </source>
</evidence>
<evidence type="ECO:0000256" key="2">
    <source>
        <dbReference type="ARBA" id="ARBA00022679"/>
    </source>
</evidence>
<dbReference type="EMBL" id="JAIWQS010000008">
    <property type="protein sequence ID" value="KAJ8899693.1"/>
    <property type="molecule type" value="Genomic_DNA"/>
</dbReference>
<comment type="caution">
    <text evidence="4">The sequence shown here is derived from an EMBL/GenBank/DDBJ whole genome shotgun (WGS) entry which is preliminary data.</text>
</comment>
<proteinExistence type="inferred from homology"/>
<evidence type="ECO:0000256" key="3">
    <source>
        <dbReference type="ARBA" id="ARBA00023315"/>
    </source>
</evidence>
<evidence type="ECO:0008006" key="6">
    <source>
        <dbReference type="Google" id="ProtNLM"/>
    </source>
</evidence>
<evidence type="ECO:0000313" key="5">
    <source>
        <dbReference type="Proteomes" id="UP001159364"/>
    </source>
</evidence>
<dbReference type="InterPro" id="IPR023213">
    <property type="entry name" value="CAT-like_dom_sf"/>
</dbReference>
<comment type="similarity">
    <text evidence="1">Belongs to the plant acyltransferase family.</text>
</comment>
<protein>
    <recommendedName>
        <fullName evidence="6">Vinorine synthase-like</fullName>
    </recommendedName>
</protein>
<name>A0AAV8UF37_9ROSI</name>
<dbReference type="PANTHER" id="PTHR31623:SF17">
    <property type="entry name" value="F21J9.9"/>
    <property type="match status" value="1"/>
</dbReference>
<evidence type="ECO:0000313" key="4">
    <source>
        <dbReference type="EMBL" id="KAJ8899693.1"/>
    </source>
</evidence>
<dbReference type="PANTHER" id="PTHR31623">
    <property type="entry name" value="F21J9.9"/>
    <property type="match status" value="1"/>
</dbReference>
<keyword evidence="2" id="KW-0808">Transferase</keyword>
<accession>A0AAV8UF37</accession>
<dbReference type="GO" id="GO:0016746">
    <property type="term" value="F:acyltransferase activity"/>
    <property type="evidence" value="ECO:0007669"/>
    <property type="project" value="UniProtKB-KW"/>
</dbReference>
<dbReference type="AlphaFoldDB" id="A0AAV8UF37"/>
<reference evidence="4 5" key="1">
    <citation type="submission" date="2021-09" db="EMBL/GenBank/DDBJ databases">
        <title>Genomic insights and catalytic innovation underlie evolution of tropane alkaloids biosynthesis.</title>
        <authorList>
            <person name="Wang Y.-J."/>
            <person name="Tian T."/>
            <person name="Huang J.-P."/>
            <person name="Huang S.-X."/>
        </authorList>
    </citation>
    <scope>NUCLEOTIDE SEQUENCE [LARGE SCALE GENOMIC DNA]</scope>
    <source>
        <strain evidence="4">KIB-2018</strain>
        <tissue evidence="4">Leaf</tissue>
    </source>
</reference>
<gene>
    <name evidence="4" type="ORF">K2173_019391</name>
</gene>
<keyword evidence="3" id="KW-0012">Acyltransferase</keyword>
<dbReference type="Pfam" id="PF02458">
    <property type="entry name" value="Transferase"/>
    <property type="match status" value="1"/>
</dbReference>
<keyword evidence="5" id="KW-1185">Reference proteome</keyword>
<organism evidence="4 5">
    <name type="scientific">Erythroxylum novogranatense</name>
    <dbReference type="NCBI Taxonomy" id="1862640"/>
    <lineage>
        <taxon>Eukaryota</taxon>
        <taxon>Viridiplantae</taxon>
        <taxon>Streptophyta</taxon>
        <taxon>Embryophyta</taxon>
        <taxon>Tracheophyta</taxon>
        <taxon>Spermatophyta</taxon>
        <taxon>Magnoliopsida</taxon>
        <taxon>eudicotyledons</taxon>
        <taxon>Gunneridae</taxon>
        <taxon>Pentapetalae</taxon>
        <taxon>rosids</taxon>
        <taxon>fabids</taxon>
        <taxon>Malpighiales</taxon>
        <taxon>Erythroxylaceae</taxon>
        <taxon>Erythroxylum</taxon>
    </lineage>
</organism>